<evidence type="ECO:0000313" key="3">
    <source>
        <dbReference type="Proteomes" id="UP001431217"/>
    </source>
</evidence>
<keyword evidence="1" id="KW-0472">Membrane</keyword>
<dbReference type="EMBL" id="JAMBEP010000001">
    <property type="protein sequence ID" value="MCL1634430.1"/>
    <property type="molecule type" value="Genomic_DNA"/>
</dbReference>
<proteinExistence type="predicted"/>
<organism evidence="2 3">
    <name type="scientific">Luteimonas galliterrae</name>
    <dbReference type="NCBI Taxonomy" id="2940486"/>
    <lineage>
        <taxon>Bacteria</taxon>
        <taxon>Pseudomonadati</taxon>
        <taxon>Pseudomonadota</taxon>
        <taxon>Gammaproteobacteria</taxon>
        <taxon>Lysobacterales</taxon>
        <taxon>Lysobacteraceae</taxon>
        <taxon>Luteimonas</taxon>
    </lineage>
</organism>
<accession>A0ABT0MHT6</accession>
<name>A0ABT0MHT6_9GAMM</name>
<evidence type="ECO:0008006" key="4">
    <source>
        <dbReference type="Google" id="ProtNLM"/>
    </source>
</evidence>
<gene>
    <name evidence="2" type="ORF">M2650_07265</name>
</gene>
<comment type="caution">
    <text evidence="2">The sequence shown here is derived from an EMBL/GenBank/DDBJ whole genome shotgun (WGS) entry which is preliminary data.</text>
</comment>
<protein>
    <recommendedName>
        <fullName evidence="4">DUF3619 family protein</fullName>
    </recommendedName>
</protein>
<evidence type="ECO:0000256" key="1">
    <source>
        <dbReference type="SAM" id="Phobius"/>
    </source>
</evidence>
<sequence>MSDIRNKEDAFDAAMRERYRVAAGSTSVATRARLRQARHAAAAGETRRHGFSWPLLFGGAAAAVFAIAFGLGLRKEAALPAPEIAASAASAADDYETASALEQDPDFYAWLGSPDAELVAVE</sequence>
<dbReference type="Proteomes" id="UP001431217">
    <property type="component" value="Unassembled WGS sequence"/>
</dbReference>
<keyword evidence="3" id="KW-1185">Reference proteome</keyword>
<keyword evidence="1" id="KW-0812">Transmembrane</keyword>
<dbReference type="RefSeq" id="WP_249472874.1">
    <property type="nucleotide sequence ID" value="NZ_JAMBEP010000001.1"/>
</dbReference>
<feature type="transmembrane region" description="Helical" evidence="1">
    <location>
        <begin position="51"/>
        <end position="73"/>
    </location>
</feature>
<reference evidence="2 3" key="1">
    <citation type="submission" date="2022-05" db="EMBL/GenBank/DDBJ databases">
        <title>Luteimonas sp. SX5, whole genome shotgun sequencing project.</title>
        <authorList>
            <person name="Zhao G."/>
            <person name="Shen L."/>
        </authorList>
    </citation>
    <scope>NUCLEOTIDE SEQUENCE [LARGE SCALE GENOMIC DNA]</scope>
    <source>
        <strain evidence="2 3">SX5</strain>
    </source>
</reference>
<evidence type="ECO:0000313" key="2">
    <source>
        <dbReference type="EMBL" id="MCL1634430.1"/>
    </source>
</evidence>
<keyword evidence="1" id="KW-1133">Transmembrane helix</keyword>